<dbReference type="OrthoDB" id="427568at2759"/>
<proteinExistence type="predicted"/>
<dbReference type="InterPro" id="IPR023393">
    <property type="entry name" value="START-like_dom_sf"/>
</dbReference>
<evidence type="ECO:0000313" key="2">
    <source>
        <dbReference type="EMBL" id="CAE7032824.1"/>
    </source>
</evidence>
<dbReference type="PROSITE" id="PS50848">
    <property type="entry name" value="START"/>
    <property type="match status" value="1"/>
</dbReference>
<dbReference type="GO" id="GO:0008289">
    <property type="term" value="F:lipid binding"/>
    <property type="evidence" value="ECO:0007669"/>
    <property type="project" value="InterPro"/>
</dbReference>
<feature type="domain" description="START" evidence="1">
    <location>
        <begin position="128"/>
        <end position="308"/>
    </location>
</feature>
<evidence type="ECO:0000313" key="3">
    <source>
        <dbReference type="Proteomes" id="UP000604046"/>
    </source>
</evidence>
<dbReference type="AlphaFoldDB" id="A0A812IEP4"/>
<organism evidence="2 3">
    <name type="scientific">Symbiodinium natans</name>
    <dbReference type="NCBI Taxonomy" id="878477"/>
    <lineage>
        <taxon>Eukaryota</taxon>
        <taxon>Sar</taxon>
        <taxon>Alveolata</taxon>
        <taxon>Dinophyceae</taxon>
        <taxon>Suessiales</taxon>
        <taxon>Symbiodiniaceae</taxon>
        <taxon>Symbiodinium</taxon>
    </lineage>
</organism>
<dbReference type="Gene3D" id="3.30.530.20">
    <property type="match status" value="1"/>
</dbReference>
<gene>
    <name evidence="2" type="ORF">SNAT2548_LOCUS3939</name>
</gene>
<sequence length="317" mass="34886">MWAHARYRIGARVLPLRLPVLQWRFPGKGLSISKMTALSTGLVFAASWPAPCRCEAEDTALALTPDDEELLLSALDAAMLTLREWSQAPASWWDDSKRINLSDLHDAVHCTKKMDGFPVKLHMVSAVWDDTSLSELLLLTEASEDCLKLSFDPALDSIQTCRRIVRGNDRQVRLIRTITKPMLLGLISAREVDSVVRDPAAQPDGSIIGGALGLQSPLLIEKVQSDMSNGLGTLSSRPPTPGRTRAIDHTSGYILEPLDSGARSSEARGKWKVYYILLSEAGGGVPTWAAEKGVSKAIVDWFAFARRQQHIWRNSSC</sequence>
<comment type="caution">
    <text evidence="2">The sequence shown here is derived from an EMBL/GenBank/DDBJ whole genome shotgun (WGS) entry which is preliminary data.</text>
</comment>
<evidence type="ECO:0000259" key="1">
    <source>
        <dbReference type="PROSITE" id="PS50848"/>
    </source>
</evidence>
<dbReference type="InterPro" id="IPR002913">
    <property type="entry name" value="START_lipid-bd_dom"/>
</dbReference>
<dbReference type="SUPFAM" id="SSF55961">
    <property type="entry name" value="Bet v1-like"/>
    <property type="match status" value="1"/>
</dbReference>
<keyword evidence="3" id="KW-1185">Reference proteome</keyword>
<name>A0A812IEP4_9DINO</name>
<dbReference type="Proteomes" id="UP000604046">
    <property type="component" value="Unassembled WGS sequence"/>
</dbReference>
<accession>A0A812IEP4</accession>
<reference evidence="2" key="1">
    <citation type="submission" date="2021-02" db="EMBL/GenBank/DDBJ databases">
        <authorList>
            <person name="Dougan E. K."/>
            <person name="Rhodes N."/>
            <person name="Thang M."/>
            <person name="Chan C."/>
        </authorList>
    </citation>
    <scope>NUCLEOTIDE SEQUENCE</scope>
</reference>
<dbReference type="EMBL" id="CAJNDS010000241">
    <property type="protein sequence ID" value="CAE7032824.1"/>
    <property type="molecule type" value="Genomic_DNA"/>
</dbReference>
<protein>
    <recommendedName>
        <fullName evidence="1">START domain-containing protein</fullName>
    </recommendedName>
</protein>